<comment type="caution">
    <text evidence="2">The sequence shown here is derived from an EMBL/GenBank/DDBJ whole genome shotgun (WGS) entry which is preliminary data.</text>
</comment>
<evidence type="ECO:0000313" key="2">
    <source>
        <dbReference type="EMBL" id="KAF6302966.1"/>
    </source>
</evidence>
<dbReference type="Proteomes" id="UP000585614">
    <property type="component" value="Unassembled WGS sequence"/>
</dbReference>
<dbReference type="AlphaFoldDB" id="A0A7J7TQ87"/>
<feature type="compositionally biased region" description="Low complexity" evidence="1">
    <location>
        <begin position="29"/>
        <end position="41"/>
    </location>
</feature>
<reference evidence="2 3" key="1">
    <citation type="journal article" date="2020" name="Nature">
        <title>Six reference-quality genomes reveal evolution of bat adaptations.</title>
        <authorList>
            <person name="Jebb D."/>
            <person name="Huang Z."/>
            <person name="Pippel M."/>
            <person name="Hughes G.M."/>
            <person name="Lavrichenko K."/>
            <person name="Devanna P."/>
            <person name="Winkler S."/>
            <person name="Jermiin L.S."/>
            <person name="Skirmuntt E.C."/>
            <person name="Katzourakis A."/>
            <person name="Burkitt-Gray L."/>
            <person name="Ray D.A."/>
            <person name="Sullivan K.A.M."/>
            <person name="Roscito J.G."/>
            <person name="Kirilenko B.M."/>
            <person name="Davalos L.M."/>
            <person name="Corthals A.P."/>
            <person name="Power M.L."/>
            <person name="Jones G."/>
            <person name="Ransome R.D."/>
            <person name="Dechmann D.K.N."/>
            <person name="Locatelli A.G."/>
            <person name="Puechmaille S.J."/>
            <person name="Fedrigo O."/>
            <person name="Jarvis E.D."/>
            <person name="Hiller M."/>
            <person name="Vernes S.C."/>
            <person name="Myers E.W."/>
            <person name="Teeling E.C."/>
        </authorList>
    </citation>
    <scope>NUCLEOTIDE SEQUENCE [LARGE SCALE GENOMIC DNA]</scope>
    <source>
        <strain evidence="2">MRhiFer1</strain>
        <tissue evidence="2">Lung</tissue>
    </source>
</reference>
<evidence type="ECO:0000256" key="1">
    <source>
        <dbReference type="SAM" id="MobiDB-lite"/>
    </source>
</evidence>
<feature type="compositionally biased region" description="Basic and acidic residues" evidence="1">
    <location>
        <begin position="17"/>
        <end position="28"/>
    </location>
</feature>
<evidence type="ECO:0000313" key="3">
    <source>
        <dbReference type="Proteomes" id="UP000585614"/>
    </source>
</evidence>
<proteinExistence type="predicted"/>
<protein>
    <submittedName>
        <fullName evidence="2">Uncharacterized protein</fullName>
    </submittedName>
</protein>
<organism evidence="2 3">
    <name type="scientific">Rhinolophus ferrumequinum</name>
    <name type="common">Greater horseshoe bat</name>
    <dbReference type="NCBI Taxonomy" id="59479"/>
    <lineage>
        <taxon>Eukaryota</taxon>
        <taxon>Metazoa</taxon>
        <taxon>Chordata</taxon>
        <taxon>Craniata</taxon>
        <taxon>Vertebrata</taxon>
        <taxon>Euteleostomi</taxon>
        <taxon>Mammalia</taxon>
        <taxon>Eutheria</taxon>
        <taxon>Laurasiatheria</taxon>
        <taxon>Chiroptera</taxon>
        <taxon>Yinpterochiroptera</taxon>
        <taxon>Rhinolophoidea</taxon>
        <taxon>Rhinolophidae</taxon>
        <taxon>Rhinolophinae</taxon>
        <taxon>Rhinolophus</taxon>
    </lineage>
</organism>
<sequence>MARPEQGASERRRRRGGGQDRAGRRELSRSPGPSLPMSLPPDCSARHPPISLRRGDAKCPKPRAAPPAEVAANRERGPGAVRPRAPRTAPSGRARVRGCPARCPAPAGHVRSPRLQRRSAKVGLQFCRWEVGDKIPGQSG</sequence>
<accession>A0A7J7TQ87</accession>
<name>A0A7J7TQ87_RHIFE</name>
<gene>
    <name evidence="2" type="ORF">mRhiFer1_008703</name>
</gene>
<dbReference type="EMBL" id="JACAGC010000018">
    <property type="protein sequence ID" value="KAF6302966.1"/>
    <property type="molecule type" value="Genomic_DNA"/>
</dbReference>
<feature type="region of interest" description="Disordered" evidence="1">
    <location>
        <begin position="1"/>
        <end position="116"/>
    </location>
</feature>
<feature type="compositionally biased region" description="Low complexity" evidence="1">
    <location>
        <begin position="78"/>
        <end position="90"/>
    </location>
</feature>